<keyword evidence="4" id="KW-1185">Reference proteome</keyword>
<dbReference type="Proteomes" id="UP000070376">
    <property type="component" value="Unassembled WGS sequence"/>
</dbReference>
<name>A0A0C5CD20_HEYCO</name>
<reference evidence="2" key="1">
    <citation type="submission" date="2015-01" db="EMBL/GenBank/DDBJ databases">
        <title>Comparative genome analysis of Bacillus coagulans HM-08, Clostridium butyricum HM-68, Bacillus subtilis HM-66 and Bacillus licheniformis BL-09.</title>
        <authorList>
            <person name="Zhang H."/>
        </authorList>
    </citation>
    <scope>NUCLEOTIDE SEQUENCE [LARGE SCALE GENOMIC DNA]</scope>
    <source>
        <strain evidence="2">HM-08</strain>
    </source>
</reference>
<accession>A0A0C5CD20</accession>
<keyword evidence="1" id="KW-1133">Transmembrane helix</keyword>
<keyword evidence="1" id="KW-0472">Membrane</keyword>
<reference evidence="5" key="3">
    <citation type="submission" date="2016-01" db="EMBL/GenBank/DDBJ databases">
        <authorList>
            <person name="Mitreva M."/>
            <person name="Pepin K.H."/>
            <person name="Mihindukulasuriya K.A."/>
            <person name="Fulton R."/>
            <person name="Fronick C."/>
            <person name="O'Laughlin M."/>
            <person name="Miner T."/>
            <person name="Herter B."/>
            <person name="Rosa B.A."/>
            <person name="Cordes M."/>
            <person name="Tomlinson C."/>
            <person name="Wollam A."/>
            <person name="Palsikar V.B."/>
            <person name="Mardis E.R."/>
            <person name="Wilson R.K."/>
        </authorList>
    </citation>
    <scope>NUCLEOTIDE SEQUENCE [LARGE SCALE GENOMIC DNA]</scope>
    <source>
        <strain evidence="5">GED7749B</strain>
    </source>
</reference>
<dbReference type="AlphaFoldDB" id="A0A0C5CD20"/>
<evidence type="ECO:0000313" key="3">
    <source>
        <dbReference type="EMBL" id="KWZ81365.1"/>
    </source>
</evidence>
<reference evidence="4" key="2">
    <citation type="submission" date="2015-01" db="EMBL/GenBank/DDBJ databases">
        <title>Comparative genome analysis of Bacillus coagulans HM-08, Clostridium butyricum HM-68, Bacillus subtilis HM-66 and Bacillus paralicheniformis BL-09.</title>
        <authorList>
            <person name="Zhang H."/>
        </authorList>
    </citation>
    <scope>NUCLEOTIDE SEQUENCE [LARGE SCALE GENOMIC DNA]</scope>
    <source>
        <strain evidence="4">HM-08</strain>
    </source>
</reference>
<feature type="transmembrane region" description="Helical" evidence="1">
    <location>
        <begin position="20"/>
        <end position="39"/>
    </location>
</feature>
<gene>
    <name evidence="3" type="ORF">HMPREF3213_02049</name>
    <name evidence="2" type="ORF">SB48_HM08orf06220</name>
</gene>
<evidence type="ECO:0000313" key="4">
    <source>
        <dbReference type="Proteomes" id="UP000032024"/>
    </source>
</evidence>
<dbReference type="EMBL" id="LRPN01000076">
    <property type="protein sequence ID" value="KWZ81365.1"/>
    <property type="molecule type" value="Genomic_DNA"/>
</dbReference>
<evidence type="ECO:0000256" key="1">
    <source>
        <dbReference type="SAM" id="Phobius"/>
    </source>
</evidence>
<evidence type="ECO:0000313" key="2">
    <source>
        <dbReference type="EMBL" id="AJO24711.1"/>
    </source>
</evidence>
<dbReference type="PATRIC" id="fig|1398.21.peg.1546"/>
<dbReference type="Proteomes" id="UP000032024">
    <property type="component" value="Chromosome"/>
</dbReference>
<reference evidence="3" key="4">
    <citation type="submission" date="2016-01" db="EMBL/GenBank/DDBJ databases">
        <authorList>
            <person name="Oliw E.H."/>
        </authorList>
    </citation>
    <scope>NUCLEOTIDE SEQUENCE [LARGE SCALE GENOMIC DNA]</scope>
    <source>
        <strain evidence="3">GED7749B</strain>
    </source>
</reference>
<evidence type="ECO:0000313" key="5">
    <source>
        <dbReference type="Proteomes" id="UP000070376"/>
    </source>
</evidence>
<organism evidence="3 5">
    <name type="scientific">Heyndrickxia coagulans</name>
    <name type="common">Weizmannia coagulans</name>
    <dbReference type="NCBI Taxonomy" id="1398"/>
    <lineage>
        <taxon>Bacteria</taxon>
        <taxon>Bacillati</taxon>
        <taxon>Bacillota</taxon>
        <taxon>Bacilli</taxon>
        <taxon>Bacillales</taxon>
        <taxon>Bacillaceae</taxon>
        <taxon>Heyndrickxia</taxon>
    </lineage>
</organism>
<proteinExistence type="predicted"/>
<dbReference type="EMBL" id="CP010525">
    <property type="protein sequence ID" value="AJO24711.1"/>
    <property type="molecule type" value="Genomic_DNA"/>
</dbReference>
<protein>
    <submittedName>
        <fullName evidence="3">Uncharacterized protein</fullName>
    </submittedName>
</protein>
<keyword evidence="1" id="KW-0812">Transmembrane</keyword>
<sequence length="41" mass="4901">MPLTETGKTKLMLYLQWQSSVFYAHFTARIFTFLLSFLLQK</sequence>